<dbReference type="EMBL" id="JALNTZ010000010">
    <property type="protein sequence ID" value="KAJ3640361.1"/>
    <property type="molecule type" value="Genomic_DNA"/>
</dbReference>
<evidence type="ECO:0008006" key="3">
    <source>
        <dbReference type="Google" id="ProtNLM"/>
    </source>
</evidence>
<keyword evidence="2" id="KW-1185">Reference proteome</keyword>
<organism evidence="1 2">
    <name type="scientific">Zophobas morio</name>
    <dbReference type="NCBI Taxonomy" id="2755281"/>
    <lineage>
        <taxon>Eukaryota</taxon>
        <taxon>Metazoa</taxon>
        <taxon>Ecdysozoa</taxon>
        <taxon>Arthropoda</taxon>
        <taxon>Hexapoda</taxon>
        <taxon>Insecta</taxon>
        <taxon>Pterygota</taxon>
        <taxon>Neoptera</taxon>
        <taxon>Endopterygota</taxon>
        <taxon>Coleoptera</taxon>
        <taxon>Polyphaga</taxon>
        <taxon>Cucujiformia</taxon>
        <taxon>Tenebrionidae</taxon>
        <taxon>Zophobas</taxon>
    </lineage>
</organism>
<evidence type="ECO:0000313" key="2">
    <source>
        <dbReference type="Proteomes" id="UP001168821"/>
    </source>
</evidence>
<dbReference type="AlphaFoldDB" id="A0AA38HNV5"/>
<proteinExistence type="predicted"/>
<comment type="caution">
    <text evidence="1">The sequence shown here is derived from an EMBL/GenBank/DDBJ whole genome shotgun (WGS) entry which is preliminary data.</text>
</comment>
<evidence type="ECO:0000313" key="1">
    <source>
        <dbReference type="EMBL" id="KAJ3640361.1"/>
    </source>
</evidence>
<protein>
    <recommendedName>
        <fullName evidence="3">Nucleic-acid-binding protein from mobile element jockey</fullName>
    </recommendedName>
</protein>
<dbReference type="Proteomes" id="UP001168821">
    <property type="component" value="Unassembled WGS sequence"/>
</dbReference>
<sequence length="402" mass="44730">MIASENNKLLQEVTNLRKEVTDLKQSNLDMIRLMTNNPKSNSSANIDANINNNNQNFITGVNNVGNRDSFAAKLIAATHSKLMIQPKITQEALQTKEDLLRNVNLVNANINITNSRSARNGAVIVGCDSLENSQKLKQLASDKLANDYDVFVLRSEHPKLRIVGIPSCMDKELFLNYLKSQNSDLLADATVCKVLNLWPLRKNKKILQATIQLNTDVYNRVMSAGGLLIGINICKVYDDTTVNRCFRCNGFNHSKGKCPRPIICPICAAQHPLNECHSLTRVCSNCRDLKSVHGFDISIDHSAFDYKNCAAYKLATAKLRNLVFGEPISFEIKKIPNFTPVTSHLPLHGTDTHKTFAENLRTNSSTRMSNPVVDIIDNSITDILRSNSFAALNEDNENFLGA</sequence>
<reference evidence="1" key="1">
    <citation type="journal article" date="2023" name="G3 (Bethesda)">
        <title>Whole genome assemblies of Zophobas morio and Tenebrio molitor.</title>
        <authorList>
            <person name="Kaur S."/>
            <person name="Stinson S.A."/>
            <person name="diCenzo G.C."/>
        </authorList>
    </citation>
    <scope>NUCLEOTIDE SEQUENCE</scope>
    <source>
        <strain evidence="1">QUZm001</strain>
    </source>
</reference>
<gene>
    <name evidence="1" type="ORF">Zmor_003663</name>
</gene>
<name>A0AA38HNV5_9CUCU</name>
<accession>A0AA38HNV5</accession>